<feature type="transmembrane region" description="Helical" evidence="1">
    <location>
        <begin position="12"/>
        <end position="29"/>
    </location>
</feature>
<evidence type="ECO:0000313" key="2">
    <source>
        <dbReference type="EMBL" id="KKL99361.1"/>
    </source>
</evidence>
<keyword evidence="1" id="KW-0812">Transmembrane</keyword>
<dbReference type="InterPro" id="IPR029058">
    <property type="entry name" value="AB_hydrolase_fold"/>
</dbReference>
<dbReference type="EMBL" id="LAZR01017695">
    <property type="protein sequence ID" value="KKL99361.1"/>
    <property type="molecule type" value="Genomic_DNA"/>
</dbReference>
<feature type="transmembrane region" description="Helical" evidence="1">
    <location>
        <begin position="35"/>
        <end position="53"/>
    </location>
</feature>
<evidence type="ECO:0008006" key="3">
    <source>
        <dbReference type="Google" id="ProtNLM"/>
    </source>
</evidence>
<reference evidence="2" key="1">
    <citation type="journal article" date="2015" name="Nature">
        <title>Complex archaea that bridge the gap between prokaryotes and eukaryotes.</title>
        <authorList>
            <person name="Spang A."/>
            <person name="Saw J.H."/>
            <person name="Jorgensen S.L."/>
            <person name="Zaremba-Niedzwiedzka K."/>
            <person name="Martijn J."/>
            <person name="Lind A.E."/>
            <person name="van Eijk R."/>
            <person name="Schleper C."/>
            <person name="Guy L."/>
            <person name="Ettema T.J."/>
        </authorList>
    </citation>
    <scope>NUCLEOTIDE SEQUENCE</scope>
</reference>
<proteinExistence type="predicted"/>
<protein>
    <recommendedName>
        <fullName evidence="3">Serine aminopeptidase S33 domain-containing protein</fullName>
    </recommendedName>
</protein>
<feature type="non-terminal residue" evidence="2">
    <location>
        <position position="310"/>
    </location>
</feature>
<gene>
    <name evidence="2" type="ORF">LCGC14_1815180</name>
</gene>
<name>A0A0F9H8P8_9ZZZZ</name>
<feature type="transmembrane region" description="Helical" evidence="1">
    <location>
        <begin position="138"/>
        <end position="157"/>
    </location>
</feature>
<accession>A0A0F9H8P8</accession>
<keyword evidence="1" id="KW-0472">Membrane</keyword>
<sequence length="310" mass="34099">MRSLYLSRRTRCVAFLLITGALLATVIRLGSVPSVAAHMAAAPIFLTYVALFRPGWFRKISARHVVYSLALSGLVTIYLFALAHSSRSLRLELGELPLALWFLASVHIVIGLIDHVANRSLSAIFRLHPKARTPRRRYVPKTVLRLATVLVLAGPYVTATFLTHWVKFIDDTDPKGRFASDCQRLRFKSTDGTSMAGWHIRPAGIRSDTTVILLPARRQPTAAALSYAQMLRAGGYNVFLLDLRSQEAAAGHLHSFGTLESRAVLGALRHLKWTRPRMSRHVFGFGISDGAAAIVAAAAADERIQAVVLD</sequence>
<organism evidence="2">
    <name type="scientific">marine sediment metagenome</name>
    <dbReference type="NCBI Taxonomy" id="412755"/>
    <lineage>
        <taxon>unclassified sequences</taxon>
        <taxon>metagenomes</taxon>
        <taxon>ecological metagenomes</taxon>
    </lineage>
</organism>
<feature type="transmembrane region" description="Helical" evidence="1">
    <location>
        <begin position="65"/>
        <end position="86"/>
    </location>
</feature>
<dbReference type="AlphaFoldDB" id="A0A0F9H8P8"/>
<evidence type="ECO:0000256" key="1">
    <source>
        <dbReference type="SAM" id="Phobius"/>
    </source>
</evidence>
<comment type="caution">
    <text evidence="2">The sequence shown here is derived from an EMBL/GenBank/DDBJ whole genome shotgun (WGS) entry which is preliminary data.</text>
</comment>
<keyword evidence="1" id="KW-1133">Transmembrane helix</keyword>
<dbReference type="Gene3D" id="3.40.50.1820">
    <property type="entry name" value="alpha/beta hydrolase"/>
    <property type="match status" value="1"/>
</dbReference>
<dbReference type="SUPFAM" id="SSF53474">
    <property type="entry name" value="alpha/beta-Hydrolases"/>
    <property type="match status" value="1"/>
</dbReference>
<feature type="transmembrane region" description="Helical" evidence="1">
    <location>
        <begin position="98"/>
        <end position="117"/>
    </location>
</feature>